<evidence type="ECO:0000256" key="1">
    <source>
        <dbReference type="ARBA" id="ARBA00004141"/>
    </source>
</evidence>
<evidence type="ECO:0000256" key="5">
    <source>
        <dbReference type="ARBA" id="ARBA00023136"/>
    </source>
</evidence>
<comment type="similarity">
    <text evidence="2">Belongs to the autoinducer-2 exporter (AI-2E) (TC 2.A.86) family.</text>
</comment>
<dbReference type="GO" id="GO:0055085">
    <property type="term" value="P:transmembrane transport"/>
    <property type="evidence" value="ECO:0007669"/>
    <property type="project" value="TreeGrafter"/>
</dbReference>
<evidence type="ECO:0000313" key="8">
    <source>
        <dbReference type="EMBL" id="WNM62582.1"/>
    </source>
</evidence>
<dbReference type="PANTHER" id="PTHR21716:SF16">
    <property type="entry name" value="BLL1467 PROTEIN"/>
    <property type="match status" value="1"/>
</dbReference>
<feature type="transmembrane region" description="Helical" evidence="7">
    <location>
        <begin position="93"/>
        <end position="113"/>
    </location>
</feature>
<dbReference type="RefSeq" id="WP_312746279.1">
    <property type="nucleotide sequence ID" value="NZ_CP116968.1"/>
</dbReference>
<feature type="transmembrane region" description="Helical" evidence="7">
    <location>
        <begin position="237"/>
        <end position="259"/>
    </location>
</feature>
<dbReference type="Proteomes" id="UP001302494">
    <property type="component" value="Chromosome"/>
</dbReference>
<reference evidence="8 9" key="1">
    <citation type="submission" date="2023-01" db="EMBL/GenBank/DDBJ databases">
        <title>Cultivation and genomic characterization of new, ubiquitous marine nitrite-oxidizing bacteria from the Nitrospirales.</title>
        <authorList>
            <person name="Mueller A.J."/>
            <person name="Daebeler A."/>
            <person name="Herbold C.W."/>
            <person name="Kirkegaard R.H."/>
            <person name="Daims H."/>
        </authorList>
    </citation>
    <scope>NUCLEOTIDE SEQUENCE [LARGE SCALE GENOMIC DNA]</scope>
    <source>
        <strain evidence="8 9">DK</strain>
    </source>
</reference>
<dbReference type="KEGG" id="nneo:PQG83_02215"/>
<feature type="transmembrane region" description="Helical" evidence="7">
    <location>
        <begin position="185"/>
        <end position="207"/>
    </location>
</feature>
<feature type="transmembrane region" description="Helical" evidence="7">
    <location>
        <begin position="63"/>
        <end position="81"/>
    </location>
</feature>
<keyword evidence="9" id="KW-1185">Reference proteome</keyword>
<keyword evidence="5 7" id="KW-0472">Membrane</keyword>
<feature type="transmembrane region" description="Helical" evidence="7">
    <location>
        <begin position="265"/>
        <end position="295"/>
    </location>
</feature>
<feature type="region of interest" description="Disordered" evidence="6">
    <location>
        <begin position="1"/>
        <end position="22"/>
    </location>
</feature>
<dbReference type="PANTHER" id="PTHR21716">
    <property type="entry name" value="TRANSMEMBRANE PROTEIN"/>
    <property type="match status" value="1"/>
</dbReference>
<dbReference type="EMBL" id="CP116968">
    <property type="protein sequence ID" value="WNM62582.1"/>
    <property type="molecule type" value="Genomic_DNA"/>
</dbReference>
<evidence type="ECO:0000256" key="6">
    <source>
        <dbReference type="SAM" id="MobiDB-lite"/>
    </source>
</evidence>
<dbReference type="GO" id="GO:0016020">
    <property type="term" value="C:membrane"/>
    <property type="evidence" value="ECO:0007669"/>
    <property type="project" value="UniProtKB-SubCell"/>
</dbReference>
<feature type="transmembrane region" description="Helical" evidence="7">
    <location>
        <begin position="334"/>
        <end position="361"/>
    </location>
</feature>
<evidence type="ECO:0000256" key="4">
    <source>
        <dbReference type="ARBA" id="ARBA00022989"/>
    </source>
</evidence>
<dbReference type="InterPro" id="IPR002549">
    <property type="entry name" value="AI-2E-like"/>
</dbReference>
<gene>
    <name evidence="8" type="ORF">PQG83_02215</name>
</gene>
<accession>A0AA96GKC6</accession>
<evidence type="ECO:0000256" key="7">
    <source>
        <dbReference type="SAM" id="Phobius"/>
    </source>
</evidence>
<evidence type="ECO:0000313" key="9">
    <source>
        <dbReference type="Proteomes" id="UP001302494"/>
    </source>
</evidence>
<comment type="subcellular location">
    <subcellularLocation>
        <location evidence="1">Membrane</location>
        <topology evidence="1">Multi-pass membrane protein</topology>
    </subcellularLocation>
</comment>
<protein>
    <submittedName>
        <fullName evidence="8">AI-2E family transporter</fullName>
    </submittedName>
</protein>
<keyword evidence="3 7" id="KW-0812">Transmembrane</keyword>
<evidence type="ECO:0000256" key="2">
    <source>
        <dbReference type="ARBA" id="ARBA00009773"/>
    </source>
</evidence>
<sequence>MPDIQQKVPSESEHEGSSPPLSSTFEAGHLSQLFQGPINIRSIALTGLFLYASLMVMYVAKAIMLPVFVALFLNLLLAPLVRGVEKIYIPAPLAAGGILLVLISTLTFGIIQLSTPASLWLDRAPEALEQVERKIRTIKSSVLEMGKATQALEHMASLSESRKAQRIEVKTDSLGGLLIDWTTEFILGLVSTMILLYFFLASGDLFLEKLVKVLPRFSDKRRAVEIVRGIEGNISSYLVTVTSVNVGLALVTSFAMYLLGMPNPYLWGAMAGILNFIPYVGSIIGLGAVTLAATITFDHMNIVAMVSGTYLLLTAIEGNFITPHLLGRKLTLNPVIILVSVLFWGWLWGAVGALLAVPFVASLKIICDQIEPLNPIGEFLSR</sequence>
<organism evidence="8 9">
    <name type="scientific">Candidatus Nitrospira neomarina</name>
    <dbReference type="NCBI Taxonomy" id="3020899"/>
    <lineage>
        <taxon>Bacteria</taxon>
        <taxon>Pseudomonadati</taxon>
        <taxon>Nitrospirota</taxon>
        <taxon>Nitrospiria</taxon>
        <taxon>Nitrospirales</taxon>
        <taxon>Nitrospiraceae</taxon>
        <taxon>Nitrospira</taxon>
    </lineage>
</organism>
<name>A0AA96GKC6_9BACT</name>
<dbReference type="Pfam" id="PF01594">
    <property type="entry name" value="AI-2E_transport"/>
    <property type="match status" value="1"/>
</dbReference>
<feature type="transmembrane region" description="Helical" evidence="7">
    <location>
        <begin position="302"/>
        <end position="322"/>
    </location>
</feature>
<evidence type="ECO:0000256" key="3">
    <source>
        <dbReference type="ARBA" id="ARBA00022692"/>
    </source>
</evidence>
<keyword evidence="4 7" id="KW-1133">Transmembrane helix</keyword>
<proteinExistence type="inferred from homology"/>
<dbReference type="AlphaFoldDB" id="A0AA96GKC6"/>